<name>A0A9P6IK49_9FUNG</name>
<evidence type="ECO:0000256" key="8">
    <source>
        <dbReference type="ARBA" id="ARBA00023136"/>
    </source>
</evidence>
<feature type="region of interest" description="Disordered" evidence="10">
    <location>
        <begin position="1"/>
        <end position="38"/>
    </location>
</feature>
<dbReference type="Gene3D" id="1.20.5.110">
    <property type="match status" value="1"/>
</dbReference>
<comment type="subcellular location">
    <subcellularLocation>
        <location evidence="1">Membrane</location>
        <topology evidence="1">Single-pass type IV membrane protein</topology>
    </subcellularLocation>
</comment>
<keyword evidence="7 9" id="KW-0175">Coiled coil</keyword>
<dbReference type="GO" id="GO:0015031">
    <property type="term" value="P:protein transport"/>
    <property type="evidence" value="ECO:0007669"/>
    <property type="project" value="UniProtKB-KW"/>
</dbReference>
<dbReference type="Proteomes" id="UP000749646">
    <property type="component" value="Unassembled WGS sequence"/>
</dbReference>
<evidence type="ECO:0000256" key="6">
    <source>
        <dbReference type="ARBA" id="ARBA00022989"/>
    </source>
</evidence>
<evidence type="ECO:0000256" key="3">
    <source>
        <dbReference type="ARBA" id="ARBA00022448"/>
    </source>
</evidence>
<evidence type="ECO:0000256" key="7">
    <source>
        <dbReference type="ARBA" id="ARBA00023054"/>
    </source>
</evidence>
<dbReference type="SUPFAM" id="SSF58038">
    <property type="entry name" value="SNARE fusion complex"/>
    <property type="match status" value="1"/>
</dbReference>
<keyword evidence="6" id="KW-1133">Transmembrane helix</keyword>
<accession>A0A9P6IK49</accession>
<evidence type="ECO:0000256" key="1">
    <source>
        <dbReference type="ARBA" id="ARBA00004211"/>
    </source>
</evidence>
<dbReference type="AlphaFoldDB" id="A0A9P6IK49"/>
<sequence length="166" mass="18392">MGGSGEDGLSVKNNSLGIAGTLSPSPPISGSKKSDTSATGISTAQYYHHHHQGGGTMHTQDEQDFEMSLTAEERQVLQQENEDLVRKLETELNQVRKLESSMMELSSLHSTIQEHLEMQTLQTDRLHEEALTAISHIDAGNEYLIKAGNRSSSTRKWILFFLIVAR</sequence>
<keyword evidence="5" id="KW-0653">Protein transport</keyword>
<dbReference type="GO" id="GO:0031201">
    <property type="term" value="C:SNARE complex"/>
    <property type="evidence" value="ECO:0007669"/>
    <property type="project" value="TreeGrafter"/>
</dbReference>
<protein>
    <recommendedName>
        <fullName evidence="13">t-SNARE coiled-coil homology domain-containing protein</fullName>
    </recommendedName>
</protein>
<keyword evidence="12" id="KW-1185">Reference proteome</keyword>
<proteinExistence type="inferred from homology"/>
<dbReference type="GO" id="GO:0005783">
    <property type="term" value="C:endoplasmic reticulum"/>
    <property type="evidence" value="ECO:0007669"/>
    <property type="project" value="TreeGrafter"/>
</dbReference>
<organism evidence="11 12">
    <name type="scientific">Modicella reniformis</name>
    <dbReference type="NCBI Taxonomy" id="1440133"/>
    <lineage>
        <taxon>Eukaryota</taxon>
        <taxon>Fungi</taxon>
        <taxon>Fungi incertae sedis</taxon>
        <taxon>Mucoromycota</taxon>
        <taxon>Mortierellomycotina</taxon>
        <taxon>Mortierellomycetes</taxon>
        <taxon>Mortierellales</taxon>
        <taxon>Mortierellaceae</taxon>
        <taxon>Modicella</taxon>
    </lineage>
</organism>
<keyword evidence="8" id="KW-0472">Membrane</keyword>
<evidence type="ECO:0000313" key="12">
    <source>
        <dbReference type="Proteomes" id="UP000749646"/>
    </source>
</evidence>
<dbReference type="PANTHER" id="PTHR15959:SF0">
    <property type="entry name" value="SYNTAXIN-18"/>
    <property type="match status" value="1"/>
</dbReference>
<keyword evidence="4" id="KW-0812">Transmembrane</keyword>
<keyword evidence="3" id="KW-0813">Transport</keyword>
<evidence type="ECO:0000256" key="9">
    <source>
        <dbReference type="SAM" id="Coils"/>
    </source>
</evidence>
<dbReference type="PANTHER" id="PTHR15959">
    <property type="entry name" value="SYNTAXIN-18"/>
    <property type="match status" value="1"/>
</dbReference>
<reference evidence="11" key="1">
    <citation type="journal article" date="2020" name="Fungal Divers.">
        <title>Resolving the Mortierellaceae phylogeny through synthesis of multi-gene phylogenetics and phylogenomics.</title>
        <authorList>
            <person name="Vandepol N."/>
            <person name="Liber J."/>
            <person name="Desiro A."/>
            <person name="Na H."/>
            <person name="Kennedy M."/>
            <person name="Barry K."/>
            <person name="Grigoriev I.V."/>
            <person name="Miller A.N."/>
            <person name="O'Donnell K."/>
            <person name="Stajich J.E."/>
            <person name="Bonito G."/>
        </authorList>
    </citation>
    <scope>NUCLEOTIDE SEQUENCE</scope>
    <source>
        <strain evidence="11">MES-2147</strain>
    </source>
</reference>
<comment type="caution">
    <text evidence="11">The sequence shown here is derived from an EMBL/GenBank/DDBJ whole genome shotgun (WGS) entry which is preliminary data.</text>
</comment>
<dbReference type="GO" id="GO:0006890">
    <property type="term" value="P:retrograde vesicle-mediated transport, Golgi to endoplasmic reticulum"/>
    <property type="evidence" value="ECO:0007669"/>
    <property type="project" value="TreeGrafter"/>
</dbReference>
<evidence type="ECO:0008006" key="13">
    <source>
        <dbReference type="Google" id="ProtNLM"/>
    </source>
</evidence>
<evidence type="ECO:0000256" key="10">
    <source>
        <dbReference type="SAM" id="MobiDB-lite"/>
    </source>
</evidence>
<gene>
    <name evidence="11" type="ORF">BGZ65_004683</name>
</gene>
<comment type="similarity">
    <text evidence="2">Belongs to the syntaxin family.</text>
</comment>
<evidence type="ECO:0000256" key="5">
    <source>
        <dbReference type="ARBA" id="ARBA00022927"/>
    </source>
</evidence>
<feature type="coiled-coil region" evidence="9">
    <location>
        <begin position="67"/>
        <end position="101"/>
    </location>
</feature>
<evidence type="ECO:0000313" key="11">
    <source>
        <dbReference type="EMBL" id="KAF9931876.1"/>
    </source>
</evidence>
<evidence type="ECO:0000256" key="2">
    <source>
        <dbReference type="ARBA" id="ARBA00009063"/>
    </source>
</evidence>
<evidence type="ECO:0000256" key="4">
    <source>
        <dbReference type="ARBA" id="ARBA00022692"/>
    </source>
</evidence>
<dbReference type="OrthoDB" id="2439951at2759"/>
<dbReference type="EMBL" id="JAAAHW010010028">
    <property type="protein sequence ID" value="KAF9931876.1"/>
    <property type="molecule type" value="Genomic_DNA"/>
</dbReference>